<sequence length="178" mass="20114">MVRGPPYRKSFEALVLAGVLSEPTWLRARNMHKPVILRKTQGKLKEIEFPEDRLKQKVFEKYPKASKLPYDLNAQTRVQSHVVEKFIAQQYALMQTKSLSESEAFEQVENELKAELTETKVTLALASLSKASKASSSSTATNEADEDFGLKLYRASVHDAENEMNIKLALDRNQVKSA</sequence>
<evidence type="ECO:0000259" key="1">
    <source>
        <dbReference type="Pfam" id="PF10484"/>
    </source>
</evidence>
<dbReference type="InterPro" id="IPR023611">
    <property type="entry name" value="mS23_dom_met"/>
</dbReference>
<reference evidence="2" key="1">
    <citation type="submission" date="2021-01" db="EMBL/GenBank/DDBJ databases">
        <authorList>
            <person name="Corre E."/>
            <person name="Pelletier E."/>
            <person name="Niang G."/>
            <person name="Scheremetjew M."/>
            <person name="Finn R."/>
            <person name="Kale V."/>
            <person name="Holt S."/>
            <person name="Cochrane G."/>
            <person name="Meng A."/>
            <person name="Brown T."/>
            <person name="Cohen L."/>
        </authorList>
    </citation>
    <scope>NUCLEOTIDE SEQUENCE</scope>
    <source>
        <strain evidence="2">CCMP3278</strain>
    </source>
</reference>
<dbReference type="EMBL" id="HBFP01006976">
    <property type="protein sequence ID" value="CAD8820596.1"/>
    <property type="molecule type" value="Transcribed_RNA"/>
</dbReference>
<accession>A0A7S0ZFY6</accession>
<organism evidence="2">
    <name type="scientific">Timspurckia oligopyrenoides</name>
    <dbReference type="NCBI Taxonomy" id="708627"/>
    <lineage>
        <taxon>Eukaryota</taxon>
        <taxon>Rhodophyta</taxon>
        <taxon>Bangiophyceae</taxon>
        <taxon>Porphyridiales</taxon>
        <taxon>Porphyridiaceae</taxon>
        <taxon>Timspurckia</taxon>
    </lineage>
</organism>
<dbReference type="GO" id="GO:0005840">
    <property type="term" value="C:ribosome"/>
    <property type="evidence" value="ECO:0007669"/>
    <property type="project" value="InterPro"/>
</dbReference>
<protein>
    <recommendedName>
        <fullName evidence="1">Small ribosomal subunit protein mS23 conserved domain-containing protein</fullName>
    </recommendedName>
</protein>
<gene>
    <name evidence="2" type="ORF">TOLI1172_LOCUS4990</name>
</gene>
<name>A0A7S0ZFY6_9RHOD</name>
<feature type="domain" description="Small ribosomal subunit protein mS23 conserved" evidence="1">
    <location>
        <begin position="38"/>
        <end position="115"/>
    </location>
</feature>
<dbReference type="AlphaFoldDB" id="A0A7S0ZFY6"/>
<dbReference type="Pfam" id="PF10484">
    <property type="entry name" value="MRP-S23"/>
    <property type="match status" value="1"/>
</dbReference>
<proteinExistence type="predicted"/>
<evidence type="ECO:0000313" key="2">
    <source>
        <dbReference type="EMBL" id="CAD8820596.1"/>
    </source>
</evidence>
<dbReference type="GO" id="GO:0003735">
    <property type="term" value="F:structural constituent of ribosome"/>
    <property type="evidence" value="ECO:0007669"/>
    <property type="project" value="InterPro"/>
</dbReference>
<dbReference type="GO" id="GO:0006412">
    <property type="term" value="P:translation"/>
    <property type="evidence" value="ECO:0007669"/>
    <property type="project" value="InterPro"/>
</dbReference>